<dbReference type="AlphaFoldDB" id="A0A1H9U1D6"/>
<feature type="domain" description="UspA" evidence="2">
    <location>
        <begin position="3"/>
        <end position="142"/>
    </location>
</feature>
<dbReference type="Proteomes" id="UP000198815">
    <property type="component" value="Unassembled WGS sequence"/>
</dbReference>
<evidence type="ECO:0000259" key="2">
    <source>
        <dbReference type="Pfam" id="PF00582"/>
    </source>
</evidence>
<reference evidence="4" key="1">
    <citation type="submission" date="2016-10" db="EMBL/GenBank/DDBJ databases">
        <authorList>
            <person name="Varghese N."/>
            <person name="Submissions S."/>
        </authorList>
    </citation>
    <scope>NUCLEOTIDE SEQUENCE [LARGE SCALE GENOMIC DNA]</scope>
    <source>
        <strain evidence="4">DSM 16859</strain>
    </source>
</reference>
<dbReference type="RefSeq" id="WP_091971380.1">
    <property type="nucleotide sequence ID" value="NZ_FOGZ01000035.1"/>
</dbReference>
<organism evidence="3 4">
    <name type="scientific">Propionibacterium cyclohexanicum</name>
    <dbReference type="NCBI Taxonomy" id="64702"/>
    <lineage>
        <taxon>Bacteria</taxon>
        <taxon>Bacillati</taxon>
        <taxon>Actinomycetota</taxon>
        <taxon>Actinomycetes</taxon>
        <taxon>Propionibacteriales</taxon>
        <taxon>Propionibacteriaceae</taxon>
        <taxon>Propionibacterium</taxon>
    </lineage>
</organism>
<dbReference type="InterPro" id="IPR006015">
    <property type="entry name" value="Universal_stress_UspA"/>
</dbReference>
<keyword evidence="4" id="KW-1185">Reference proteome</keyword>
<proteinExistence type="inferred from homology"/>
<evidence type="ECO:0000256" key="1">
    <source>
        <dbReference type="ARBA" id="ARBA00008791"/>
    </source>
</evidence>
<name>A0A1H9U1D6_9ACTN</name>
<dbReference type="InterPro" id="IPR014729">
    <property type="entry name" value="Rossmann-like_a/b/a_fold"/>
</dbReference>
<dbReference type="STRING" id="64702.SAMN05443377_1355"/>
<comment type="similarity">
    <text evidence="1">Belongs to the universal stress protein A family.</text>
</comment>
<dbReference type="Pfam" id="PF00582">
    <property type="entry name" value="Usp"/>
    <property type="match status" value="1"/>
</dbReference>
<dbReference type="Gene3D" id="3.40.50.620">
    <property type="entry name" value="HUPs"/>
    <property type="match status" value="1"/>
</dbReference>
<dbReference type="OrthoDB" id="5179911at2"/>
<evidence type="ECO:0000313" key="4">
    <source>
        <dbReference type="Proteomes" id="UP000198815"/>
    </source>
</evidence>
<dbReference type="PANTHER" id="PTHR46268:SF6">
    <property type="entry name" value="UNIVERSAL STRESS PROTEIN UP12"/>
    <property type="match status" value="1"/>
</dbReference>
<dbReference type="SUPFAM" id="SSF52402">
    <property type="entry name" value="Adenine nucleotide alpha hydrolases-like"/>
    <property type="match status" value="1"/>
</dbReference>
<accession>A0A1H9U1D6</accession>
<sequence length="142" mass="15309">MSYQRILVGVDGSDQADRAFTKACELAKAFSGKVFVVQVVDGDRVAHSPYGGEIAYFEQETARAKKAIEGYLERGRVAQVAIEGDVATGSASHLLAHELPEQYKADLIVLGTTGLSAIERLLLGSRSNFVLRNASVDVLIVR</sequence>
<evidence type="ECO:0000313" key="3">
    <source>
        <dbReference type="EMBL" id="SES03275.1"/>
    </source>
</evidence>
<protein>
    <submittedName>
        <fullName evidence="3">Nucleotide-binding universal stress protein, UspA family</fullName>
    </submittedName>
</protein>
<dbReference type="EMBL" id="FOGZ01000035">
    <property type="protein sequence ID" value="SES03275.1"/>
    <property type="molecule type" value="Genomic_DNA"/>
</dbReference>
<dbReference type="InterPro" id="IPR006016">
    <property type="entry name" value="UspA"/>
</dbReference>
<dbReference type="PRINTS" id="PR01438">
    <property type="entry name" value="UNVRSLSTRESS"/>
</dbReference>
<dbReference type="PANTHER" id="PTHR46268">
    <property type="entry name" value="STRESS RESPONSE PROTEIN NHAX"/>
    <property type="match status" value="1"/>
</dbReference>
<gene>
    <name evidence="3" type="ORF">SAMN05443377_1355</name>
</gene>
<dbReference type="CDD" id="cd00293">
    <property type="entry name" value="USP-like"/>
    <property type="match status" value="1"/>
</dbReference>